<organism evidence="4 5">
    <name type="scientific">Blepharisma stoltei</name>
    <dbReference type="NCBI Taxonomy" id="1481888"/>
    <lineage>
        <taxon>Eukaryota</taxon>
        <taxon>Sar</taxon>
        <taxon>Alveolata</taxon>
        <taxon>Ciliophora</taxon>
        <taxon>Postciliodesmatophora</taxon>
        <taxon>Heterotrichea</taxon>
        <taxon>Heterotrichida</taxon>
        <taxon>Blepharismidae</taxon>
        <taxon>Blepharisma</taxon>
    </lineage>
</organism>
<evidence type="ECO:0000256" key="1">
    <source>
        <dbReference type="ARBA" id="ARBA00007429"/>
    </source>
</evidence>
<protein>
    <submittedName>
        <fullName evidence="4">Uncharacterized protein</fullName>
    </submittedName>
</protein>
<dbReference type="AlphaFoldDB" id="A0AAU9JYR0"/>
<evidence type="ECO:0000313" key="5">
    <source>
        <dbReference type="Proteomes" id="UP001162131"/>
    </source>
</evidence>
<comment type="caution">
    <text evidence="4">The sequence shown here is derived from an EMBL/GenBank/DDBJ whole genome shotgun (WGS) entry which is preliminary data.</text>
</comment>
<dbReference type="EMBL" id="CAJZBQ010000051">
    <property type="protein sequence ID" value="CAG9330265.1"/>
    <property type="molecule type" value="Genomic_DNA"/>
</dbReference>
<dbReference type="GO" id="GO:0008017">
    <property type="term" value="F:microtubule binding"/>
    <property type="evidence" value="ECO:0007669"/>
    <property type="project" value="InterPro"/>
</dbReference>
<dbReference type="GO" id="GO:0005813">
    <property type="term" value="C:centrosome"/>
    <property type="evidence" value="ECO:0007669"/>
    <property type="project" value="TreeGrafter"/>
</dbReference>
<dbReference type="GO" id="GO:0051642">
    <property type="term" value="P:centrosome localization"/>
    <property type="evidence" value="ECO:0007669"/>
    <property type="project" value="TreeGrafter"/>
</dbReference>
<dbReference type="GO" id="GO:0007059">
    <property type="term" value="P:chromosome segregation"/>
    <property type="evidence" value="ECO:0007669"/>
    <property type="project" value="TreeGrafter"/>
</dbReference>
<gene>
    <name evidence="4" type="ORF">BSTOLATCC_MIC50864</name>
</gene>
<proteinExistence type="inferred from homology"/>
<evidence type="ECO:0000256" key="3">
    <source>
        <dbReference type="SAM" id="Coils"/>
    </source>
</evidence>
<dbReference type="GO" id="GO:0000776">
    <property type="term" value="C:kinetochore"/>
    <property type="evidence" value="ECO:0007669"/>
    <property type="project" value="TreeGrafter"/>
</dbReference>
<keyword evidence="2 3" id="KW-0175">Coiled coil</keyword>
<dbReference type="InterPro" id="IPR033494">
    <property type="entry name" value="NUDE"/>
</dbReference>
<keyword evidence="5" id="KW-1185">Reference proteome</keyword>
<comment type="similarity">
    <text evidence="1">Belongs to the nudE family.</text>
</comment>
<feature type="coiled-coil region" evidence="3">
    <location>
        <begin position="1"/>
        <end position="173"/>
    </location>
</feature>
<dbReference type="PANTHER" id="PTHR10921">
    <property type="entry name" value="NUCLEAR DISTRIBUTION PROTEIN NUDE HOMOLOG 1"/>
    <property type="match status" value="1"/>
</dbReference>
<dbReference type="PANTHER" id="PTHR10921:SF1">
    <property type="entry name" value="NUCLEAR DISTRIBUTION PROTEIN NUDE HOMOLOG"/>
    <property type="match status" value="1"/>
</dbReference>
<evidence type="ECO:0000313" key="4">
    <source>
        <dbReference type="EMBL" id="CAG9330265.1"/>
    </source>
</evidence>
<evidence type="ECO:0000256" key="2">
    <source>
        <dbReference type="ARBA" id="ARBA00023054"/>
    </source>
</evidence>
<sequence length="223" mass="26215">MVDLQELLNEKDKQLSQLQQEFTEYQEMSKTLEEELESELEAQIRLNSELQAENQSLKDQVEKINKDYYHKLIEMEKSAFKLQNELKETQNKLKMNLKSNKELETELDIYKSKLREKEFEIEELTETYNQTLEELAITCSELDGLKDFNAESTHRLKEQLNELSQDLEIARDKTFNLQNHSSNFEKAEKPKLKDSMVGQSALTMVDLLLSDLNGKIKQKQCDI</sequence>
<dbReference type="GO" id="GO:0000132">
    <property type="term" value="P:establishment of mitotic spindle orientation"/>
    <property type="evidence" value="ECO:0007669"/>
    <property type="project" value="TreeGrafter"/>
</dbReference>
<dbReference type="GO" id="GO:0007020">
    <property type="term" value="P:microtubule nucleation"/>
    <property type="evidence" value="ECO:0007669"/>
    <property type="project" value="TreeGrafter"/>
</dbReference>
<dbReference type="Gene3D" id="6.10.250.1080">
    <property type="match status" value="1"/>
</dbReference>
<reference evidence="4" key="1">
    <citation type="submission" date="2021-09" db="EMBL/GenBank/DDBJ databases">
        <authorList>
            <consortium name="AG Swart"/>
            <person name="Singh M."/>
            <person name="Singh A."/>
            <person name="Seah K."/>
            <person name="Emmerich C."/>
        </authorList>
    </citation>
    <scope>NUCLEOTIDE SEQUENCE</scope>
    <source>
        <strain evidence="4">ATCC30299</strain>
    </source>
</reference>
<dbReference type="GO" id="GO:0005871">
    <property type="term" value="C:kinesin complex"/>
    <property type="evidence" value="ECO:0007669"/>
    <property type="project" value="TreeGrafter"/>
</dbReference>
<dbReference type="Proteomes" id="UP001162131">
    <property type="component" value="Unassembled WGS sequence"/>
</dbReference>
<name>A0AAU9JYR0_9CILI</name>
<dbReference type="GO" id="GO:0007100">
    <property type="term" value="P:mitotic centrosome separation"/>
    <property type="evidence" value="ECO:0007669"/>
    <property type="project" value="TreeGrafter"/>
</dbReference>
<dbReference type="GO" id="GO:0047496">
    <property type="term" value="P:vesicle transport along microtubule"/>
    <property type="evidence" value="ECO:0007669"/>
    <property type="project" value="TreeGrafter"/>
</dbReference>
<accession>A0AAU9JYR0</accession>